<dbReference type="AlphaFoldDB" id="A0A161HJK3"/>
<protein>
    <recommendedName>
        <fullName evidence="11">Mannosyltransferase</fullName>
        <ecNumber evidence="11">2.4.1.-</ecNumber>
    </recommendedName>
</protein>
<keyword evidence="4 11" id="KW-0328">Glycosyltransferase</keyword>
<dbReference type="GeneID" id="30032959"/>
<feature type="transmembrane region" description="Helical" evidence="11">
    <location>
        <begin position="120"/>
        <end position="137"/>
    </location>
</feature>
<evidence type="ECO:0000313" key="13">
    <source>
        <dbReference type="Proteomes" id="UP000189580"/>
    </source>
</evidence>
<evidence type="ECO:0000256" key="2">
    <source>
        <dbReference type="ARBA" id="ARBA00004687"/>
    </source>
</evidence>
<evidence type="ECO:0000256" key="11">
    <source>
        <dbReference type="RuleBase" id="RU363075"/>
    </source>
</evidence>
<keyword evidence="8 11" id="KW-1133">Transmembrane helix</keyword>
<dbReference type="EC" id="2.4.1.-" evidence="11"/>
<evidence type="ECO:0000256" key="5">
    <source>
        <dbReference type="ARBA" id="ARBA00022679"/>
    </source>
</evidence>
<dbReference type="GO" id="GO:0000026">
    <property type="term" value="F:alpha-1,2-mannosyltransferase activity"/>
    <property type="evidence" value="ECO:0007669"/>
    <property type="project" value="TreeGrafter"/>
</dbReference>
<keyword evidence="7 11" id="KW-0256">Endoplasmic reticulum</keyword>
<feature type="transmembrane region" description="Helical" evidence="11">
    <location>
        <begin position="31"/>
        <end position="49"/>
    </location>
</feature>
<reference evidence="12 13" key="1">
    <citation type="submission" date="2016-02" db="EMBL/GenBank/DDBJ databases">
        <title>Complete genome sequence and transcriptome regulation of the pentose utilising yeast Sugiyamaella lignohabitans.</title>
        <authorList>
            <person name="Bellasio M."/>
            <person name="Peymann A."/>
            <person name="Valli M."/>
            <person name="Sipitzky M."/>
            <person name="Graf A."/>
            <person name="Sauer M."/>
            <person name="Marx H."/>
            <person name="Mattanovich D."/>
        </authorList>
    </citation>
    <scope>NUCLEOTIDE SEQUENCE [LARGE SCALE GENOMIC DNA]</scope>
    <source>
        <strain evidence="12 13">CBS 10342</strain>
    </source>
</reference>
<name>A0A161HJK3_9ASCO</name>
<keyword evidence="5" id="KW-0808">Transferase</keyword>
<dbReference type="PANTHER" id="PTHR22760:SF3">
    <property type="entry name" value="GPI MANNOSYLTRANSFERASE 4"/>
    <property type="match status" value="1"/>
</dbReference>
<comment type="pathway">
    <text evidence="2">Glycolipid biosynthesis; glycosylphosphatidylinositol-anchor biosynthesis.</text>
</comment>
<proteinExistence type="inferred from homology"/>
<keyword evidence="6 11" id="KW-0812">Transmembrane</keyword>
<dbReference type="InterPro" id="IPR005599">
    <property type="entry name" value="GPI_mannosylTrfase"/>
</dbReference>
<evidence type="ECO:0000256" key="4">
    <source>
        <dbReference type="ARBA" id="ARBA00022676"/>
    </source>
</evidence>
<feature type="transmembrane region" description="Helical" evidence="11">
    <location>
        <begin position="207"/>
        <end position="232"/>
    </location>
</feature>
<evidence type="ECO:0000256" key="9">
    <source>
        <dbReference type="ARBA" id="ARBA00023136"/>
    </source>
</evidence>
<organism evidence="12 13">
    <name type="scientific">Sugiyamaella lignohabitans</name>
    <dbReference type="NCBI Taxonomy" id="796027"/>
    <lineage>
        <taxon>Eukaryota</taxon>
        <taxon>Fungi</taxon>
        <taxon>Dikarya</taxon>
        <taxon>Ascomycota</taxon>
        <taxon>Saccharomycotina</taxon>
        <taxon>Dipodascomycetes</taxon>
        <taxon>Dipodascales</taxon>
        <taxon>Trichomonascaceae</taxon>
        <taxon>Sugiyamaella</taxon>
    </lineage>
</organism>
<accession>A0A161HJK3</accession>
<feature type="transmembrane region" description="Helical" evidence="11">
    <location>
        <begin position="89"/>
        <end position="108"/>
    </location>
</feature>
<keyword evidence="3" id="KW-0337">GPI-anchor biosynthesis</keyword>
<evidence type="ECO:0000256" key="3">
    <source>
        <dbReference type="ARBA" id="ARBA00022502"/>
    </source>
</evidence>
<evidence type="ECO:0000256" key="7">
    <source>
        <dbReference type="ARBA" id="ARBA00022824"/>
    </source>
</evidence>
<evidence type="ECO:0000256" key="10">
    <source>
        <dbReference type="ARBA" id="ARBA00038466"/>
    </source>
</evidence>
<feature type="transmembrane region" description="Helical" evidence="11">
    <location>
        <begin position="282"/>
        <end position="304"/>
    </location>
</feature>
<gene>
    <name evidence="12" type="primary">SMP3</name>
    <name evidence="12" type="ORF">AWJ20_1185</name>
</gene>
<dbReference type="KEGG" id="slb:AWJ20_1185"/>
<comment type="similarity">
    <text evidence="10">Belongs to the glycosyltransferase 22 family. PIGZ subfamily.</text>
</comment>
<evidence type="ECO:0000313" key="12">
    <source>
        <dbReference type="EMBL" id="ANB12907.1"/>
    </source>
</evidence>
<feature type="transmembrane region" description="Helical" evidence="11">
    <location>
        <begin position="244"/>
        <end position="270"/>
    </location>
</feature>
<dbReference type="GO" id="GO:0006506">
    <property type="term" value="P:GPI anchor biosynthetic process"/>
    <property type="evidence" value="ECO:0007669"/>
    <property type="project" value="UniProtKB-KW"/>
</dbReference>
<dbReference type="EMBL" id="CP014501">
    <property type="protein sequence ID" value="ANB12907.1"/>
    <property type="molecule type" value="Genomic_DNA"/>
</dbReference>
<feature type="transmembrane region" description="Helical" evidence="11">
    <location>
        <begin position="401"/>
        <end position="420"/>
    </location>
</feature>
<dbReference type="OrthoDB" id="10066429at2759"/>
<keyword evidence="13" id="KW-1185">Reference proteome</keyword>
<comment type="subcellular location">
    <subcellularLocation>
        <location evidence="1 11">Endoplasmic reticulum membrane</location>
        <topology evidence="1 11">Multi-pass membrane protein</topology>
    </subcellularLocation>
</comment>
<evidence type="ECO:0000256" key="1">
    <source>
        <dbReference type="ARBA" id="ARBA00004477"/>
    </source>
</evidence>
<dbReference type="Proteomes" id="UP000189580">
    <property type="component" value="Chromosome a"/>
</dbReference>
<evidence type="ECO:0000256" key="6">
    <source>
        <dbReference type="ARBA" id="ARBA00022692"/>
    </source>
</evidence>
<sequence length="598" mass="66748">MQSLKPVISPKLGSVRSSSHMRIQSLFNRNSTWRAVFVITFFLRVYLAISPSYIHPDEHFQGPEAVADKVFGWATKISWEFSSEAPVRSYVSVWLAYGLPMTIFQALLGHSHIGTVTPETMFLTLRLAFATATWTLTDMAIDRLSDSKNDKLKGLFFVSTSYVTWTYQSHTFSNSVETVIVLWCLVIIHEFTNDRATNNSLVRHWDIALLGIMIALGTFNRPTFPAFIIFPIMRLSRVFYKFPWTNITFLFCAGTTTLICIYIDTILYGVEPQPLSTVMNSLWSAILAPSTALDALASTGYVIAPLNNILYNTQLSNLSIHGLHSRFHHVLVNLPELLGPGLIFLFSRKYLCSIPLQSALGGITVLSIIPHQEARFLLPVVPLLCWSFDPEVLRSIKCAKIVVRAWLVFNLAMGILMGYFHQAGVVPAQSFLGEHLAHDAHTITWWKTYSPPIWILGQPVGSVQMLDPLSEGDSDRERYQPILDELATGGVKKSHVFSNIIGSDGPLISVLDLMGADTGVVHDIVTAAVDSSPSSKHNYFVAPASTLRNASCPNEILGTSLNFTEVWSTSKHLSMETLDWSDFSTLRPGLKVWLVEKY</sequence>
<evidence type="ECO:0000256" key="8">
    <source>
        <dbReference type="ARBA" id="ARBA00022989"/>
    </source>
</evidence>
<dbReference type="GO" id="GO:0005789">
    <property type="term" value="C:endoplasmic reticulum membrane"/>
    <property type="evidence" value="ECO:0007669"/>
    <property type="project" value="UniProtKB-SubCell"/>
</dbReference>
<dbReference type="PANTHER" id="PTHR22760">
    <property type="entry name" value="GLYCOSYLTRANSFERASE"/>
    <property type="match status" value="1"/>
</dbReference>
<dbReference type="Pfam" id="PF03901">
    <property type="entry name" value="Glyco_transf_22"/>
    <property type="match status" value="1"/>
</dbReference>
<keyword evidence="9 11" id="KW-0472">Membrane</keyword>
<dbReference type="RefSeq" id="XP_018735384.1">
    <property type="nucleotide sequence ID" value="XM_018878040.1"/>
</dbReference>